<evidence type="ECO:0000313" key="4">
    <source>
        <dbReference type="Proteomes" id="UP001497644"/>
    </source>
</evidence>
<gene>
    <name evidence="3" type="ORF">LPLAT_LOCUS915</name>
</gene>
<feature type="region of interest" description="Disordered" evidence="1">
    <location>
        <begin position="1184"/>
        <end position="1215"/>
    </location>
</feature>
<keyword evidence="2" id="KW-0732">Signal</keyword>
<dbReference type="PANTHER" id="PTHR46145">
    <property type="entry name" value="HEPARANASE"/>
    <property type="match status" value="1"/>
</dbReference>
<protein>
    <recommendedName>
        <fullName evidence="5">Heparanase</fullName>
    </recommendedName>
</protein>
<evidence type="ECO:0000256" key="2">
    <source>
        <dbReference type="SAM" id="SignalP"/>
    </source>
</evidence>
<dbReference type="SUPFAM" id="SSF51445">
    <property type="entry name" value="(Trans)glycosidases"/>
    <property type="match status" value="1"/>
</dbReference>
<sequence>MNYHRRYVCLLLQVIHFIANCLAENLILNINYKKPIAVTSNAFLSFTLDPATLLHNTDALTKNIERSTNMARGLVPAYIRLGGSQSNSYIFERTYSHDADVDSNDTLFEKQWTLIYQWAKNIGLDIIVCIAPRYIENESKLHSKNSTNMTELLSFSDLMGYNVSWQLGYECQTKCNLSGGDLGQYVANFREMLKIFPRYSNSLITGPDIVAYRTAQQQKYLQDYLNSADAALSAITWHPDFASVSLNNDSIFMHYDNMVADKNELYKIISRTVEKKPLWIAESKPEKFKHKYLGALIWTTRLGNAAKLGIQVVMRQPSNIYEATPDYWVSLLHKTLVGRQVLEMKFQSNNESYVHLYSQCTKPSALYDKGAITIFGVNLTPREVTANLKGLKIKTLHKYILSPDSKTGNKMFSEKVLLNNKPLDLINDKKLPNLNPEIIINHPDGFELKLSPGNIGFWVIPNAKVKACVYPEEETTENITGKKLSKRHKNLIQQDNEEQKINDINNYQHSVQGSGRMKRDIGQKLVEIGLRKDNVFKKHSRIDNVKDYINERKTKRIKDDSRRDELLIPFNPRTTDSDENNFYGFFRRDPIKGFPESDIFITTGDSSEQNNKDYDYVQDESNENGSKVKNMQRRKELTQDHIEDNTWIEMENDYVPNEFFEDIKVLNARIKENPKNYSDLWEAEFSSQEHENNKNNNRIAVVKVFQEPRNERGKKRGIEKSVQKLVNYYDSKEQEHDRDTNYEALDLALRRSSMPLSQLVKTPTYINHQASNMKPEEAKLKVESELKASSFFYQPSQTATVNYNYNNYHAKNTRHEETKLNKEEVLDVNISNDRDTINTETIKFSRPADVNTEYSNRKMQYPILHNRRAKRSNWAKIQKILANEMIKENEENSKNCHCRIIRASHSSKKPCYCRVKRDSEIFADSSSEIGSVNVGSAQSKRNVENSMTKEEYEKIMAGEILPSTSSIESDYEEHDTTIETITTESGTLDYRRPSYVTSDFSSETKSVNVESAQSKRNVENSMTKKEYEKIMTEKILPSTSSIESDYEERDYQEHDTTTETITTESSTLDYKSRYVTQTTDVSSTSIMDNSEINNISEQYHNVNNFNMKRLLVNSEFSPINEEDSNNNNIVNTDITKEMFFRSKPSDVQSENKTTTYGPSQIVSKIYSTTRSNRQELIASATENVQETTREETQNLIKKENPDSSTYSTVTENQKDEEWCDNNDKIRLRKSPNTLETTERIAEEQITTEAILSKQATQYRATDNSRSNKSKTKLKVNVQQNVEDNENIESGAWTQSKKNIDTKKLKTVLRKALLRGHEEDSNRRAEQMDKLKKRLAKRKKLLQQYRYELTKIADAEKRNLKRRETWERFCENDDFRHLIDQGKFIGVLIDDDVIYKDNNNEKHEIPIEFVKEVKGVRYPKYNKYYQFPRRLKIIEDDGESPFISSDRKYNQYYEHLLKIIKDKRELAEASRFSDHEHNQDCRCSVQMIEDEQESEETSKYDDRRIFAIDPSTYRGDEPTLQLHEKHPKLPKYYPKIKLENQNSILRRMLEKNYQENKKFVNYHDERENILNVEKIEDTKDAEKIMIPKNIDTDKEEMLNIRRFNGITESEYRTEHLDNKRENLAKDVYKIAKDTQEINKSYNSNEEIQNNINIEMSNNNKANKDVEKIINNDSGLSKLGKGNARTKRDINTQKRDKYLEQLLYFLLTRTNTRDESNSDMYDHLKEDSEEIFSEQPIPLYLLTKKDDSPLNTILFRKAKNYLASSKKDLEINQQDEIKYKSPKYIVYIPTNNKNKDSYKILEVKDYDDSLESFEIPYSENQYLPRKISDSIIRYSDDESSEELVYEDLLDLLHENTENTPDKKAHSSESMQDAFVDVKDVGINRETEKEHEQYKSEEINYLEMKDPIRSDKCGMFLLFPWRENEKTRQRREIRNIINKGINQIGGEVNILLTQ</sequence>
<name>A0AAV2N3N6_9HYME</name>
<evidence type="ECO:0000256" key="1">
    <source>
        <dbReference type="SAM" id="MobiDB-lite"/>
    </source>
</evidence>
<organism evidence="3 4">
    <name type="scientific">Lasius platythorax</name>
    <dbReference type="NCBI Taxonomy" id="488582"/>
    <lineage>
        <taxon>Eukaryota</taxon>
        <taxon>Metazoa</taxon>
        <taxon>Ecdysozoa</taxon>
        <taxon>Arthropoda</taxon>
        <taxon>Hexapoda</taxon>
        <taxon>Insecta</taxon>
        <taxon>Pterygota</taxon>
        <taxon>Neoptera</taxon>
        <taxon>Endopterygota</taxon>
        <taxon>Hymenoptera</taxon>
        <taxon>Apocrita</taxon>
        <taxon>Aculeata</taxon>
        <taxon>Formicoidea</taxon>
        <taxon>Formicidae</taxon>
        <taxon>Formicinae</taxon>
        <taxon>Lasius</taxon>
        <taxon>Lasius</taxon>
    </lineage>
</organism>
<feature type="compositionally biased region" description="Basic and acidic residues" evidence="1">
    <location>
        <begin position="1187"/>
        <end position="1201"/>
    </location>
</feature>
<accession>A0AAV2N3N6</accession>
<dbReference type="GO" id="GO:0005615">
    <property type="term" value="C:extracellular space"/>
    <property type="evidence" value="ECO:0007669"/>
    <property type="project" value="TreeGrafter"/>
</dbReference>
<dbReference type="Gene3D" id="3.20.20.80">
    <property type="entry name" value="Glycosidases"/>
    <property type="match status" value="1"/>
</dbReference>
<dbReference type="PANTHER" id="PTHR46145:SF4">
    <property type="entry name" value="HEPARANASE"/>
    <property type="match status" value="1"/>
</dbReference>
<evidence type="ECO:0000313" key="3">
    <source>
        <dbReference type="EMBL" id="CAL1674170.1"/>
    </source>
</evidence>
<feature type="region of interest" description="Disordered" evidence="1">
    <location>
        <begin position="1047"/>
        <end position="1066"/>
    </location>
</feature>
<dbReference type="EMBL" id="OZ034824">
    <property type="protein sequence ID" value="CAL1674170.1"/>
    <property type="molecule type" value="Genomic_DNA"/>
</dbReference>
<feature type="compositionally biased region" description="Polar residues" evidence="1">
    <location>
        <begin position="1202"/>
        <end position="1211"/>
    </location>
</feature>
<dbReference type="Proteomes" id="UP001497644">
    <property type="component" value="Chromosome 1"/>
</dbReference>
<keyword evidence="4" id="KW-1185">Reference proteome</keyword>
<feature type="signal peptide" evidence="2">
    <location>
        <begin position="1"/>
        <end position="23"/>
    </location>
</feature>
<reference evidence="3 4" key="1">
    <citation type="submission" date="2024-04" db="EMBL/GenBank/DDBJ databases">
        <authorList>
            <consortium name="Molecular Ecology Group"/>
        </authorList>
    </citation>
    <scope>NUCLEOTIDE SEQUENCE [LARGE SCALE GENOMIC DNA]</scope>
</reference>
<dbReference type="GO" id="GO:0031012">
    <property type="term" value="C:extracellular matrix"/>
    <property type="evidence" value="ECO:0007669"/>
    <property type="project" value="TreeGrafter"/>
</dbReference>
<dbReference type="InterPro" id="IPR017853">
    <property type="entry name" value="GH"/>
</dbReference>
<proteinExistence type="predicted"/>
<evidence type="ECO:0008006" key="5">
    <source>
        <dbReference type="Google" id="ProtNLM"/>
    </source>
</evidence>
<feature type="chain" id="PRO_5043461062" description="Heparanase" evidence="2">
    <location>
        <begin position="24"/>
        <end position="1951"/>
    </location>
</feature>